<reference evidence="7" key="4">
    <citation type="submission" date="2016-08" db="EMBL/GenBank/DDBJ databases">
        <title>Sequencing, assembly and comparative genomics of S. aureofaciens ATCC 10762.</title>
        <authorList>
            <person name="Gradnigo J.S."/>
            <person name="Johnson N."/>
            <person name="Somerville G.A."/>
        </authorList>
    </citation>
    <scope>NUCLEOTIDE SEQUENCE [LARGE SCALE GENOMIC DNA]</scope>
    <source>
        <strain evidence="7">ATCC 10762 / DSM 40127 / CCM 3239 / JCM 4008 / LMG 5968 / NBRC 12843 / NCIMB 8234 / A-377</strain>
    </source>
</reference>
<dbReference type="NCBIfam" id="TIGR01549">
    <property type="entry name" value="HAD-SF-IA-v1"/>
    <property type="match status" value="1"/>
</dbReference>
<dbReference type="GeneID" id="97484406"/>
<sequence>MIEPIELVIFDCDGVLVDSEVIAVRVLVQLGEEFGWPLTEAEAIERFVGRSEAANHAMVAERFDEETATLFDKRFRELHAEAVDAGLTPVDGLPEVLDALETLALPTCVASSGTHEKMRHTLGRTGLYGRFEGRIFSATEVGRGKPAPDLFLHAARRMGVDPARCLVVEDSGPGVQAARAAGMRALGYAGGVTAAERLAGPGTVVFDDMRELPGLIAAYQG</sequence>
<dbReference type="Proteomes" id="UP000610124">
    <property type="component" value="Unassembled WGS sequence"/>
</dbReference>
<dbReference type="SUPFAM" id="SSF56784">
    <property type="entry name" value="HAD-like"/>
    <property type="match status" value="1"/>
</dbReference>
<dbReference type="InterPro" id="IPR036412">
    <property type="entry name" value="HAD-like_sf"/>
</dbReference>
<dbReference type="EMBL" id="JPRF03000032">
    <property type="protein sequence ID" value="OEV35713.1"/>
    <property type="molecule type" value="Genomic_DNA"/>
</dbReference>
<name>A0A1E7N5H7_KITAU</name>
<dbReference type="InterPro" id="IPR006439">
    <property type="entry name" value="HAD-SF_hydro_IA"/>
</dbReference>
<dbReference type="SFLD" id="SFLDG01135">
    <property type="entry name" value="C1.5.6:_HAD__Beta-PGM__Phospha"/>
    <property type="match status" value="1"/>
</dbReference>
<keyword evidence="5" id="KW-0378">Hydrolase</keyword>
<evidence type="ECO:0000256" key="3">
    <source>
        <dbReference type="ARBA" id="ARBA00022723"/>
    </source>
</evidence>
<dbReference type="InterPro" id="IPR023198">
    <property type="entry name" value="PGP-like_dom2"/>
</dbReference>
<evidence type="ECO:0000256" key="4">
    <source>
        <dbReference type="ARBA" id="ARBA00022842"/>
    </source>
</evidence>
<proteinExistence type="inferred from homology"/>
<dbReference type="PANTHER" id="PTHR46193:SF10">
    <property type="entry name" value="6-PHOSPHOGLUCONATE PHOSPHATASE"/>
    <property type="match status" value="1"/>
</dbReference>
<dbReference type="OrthoDB" id="9812856at2"/>
<evidence type="ECO:0000256" key="2">
    <source>
        <dbReference type="ARBA" id="ARBA00006171"/>
    </source>
</evidence>
<dbReference type="Gene3D" id="1.10.150.240">
    <property type="entry name" value="Putative phosphatase, domain 2"/>
    <property type="match status" value="1"/>
</dbReference>
<comment type="similarity">
    <text evidence="2">Belongs to the HAD-like hydrolase superfamily. CbbY/CbbZ/Gph/YieH family.</text>
</comment>
<dbReference type="Proteomes" id="UP000037395">
    <property type="component" value="Unassembled WGS sequence"/>
</dbReference>
<comment type="caution">
    <text evidence="6">The sequence shown here is derived from an EMBL/GenBank/DDBJ whole genome shotgun (WGS) entry which is preliminary data.</text>
</comment>
<gene>
    <name evidence="5" type="ORF">GCM10010502_12470</name>
    <name evidence="6" type="ORF">HS99_0007390</name>
</gene>
<dbReference type="KEGG" id="kau:B6264_20160"/>
<dbReference type="SFLD" id="SFLDG01129">
    <property type="entry name" value="C1.5:_HAD__Beta-PGM__Phosphata"/>
    <property type="match status" value="1"/>
</dbReference>
<dbReference type="InterPro" id="IPR051600">
    <property type="entry name" value="Beta-PGM-like"/>
</dbReference>
<reference evidence="5" key="5">
    <citation type="submission" date="2020-09" db="EMBL/GenBank/DDBJ databases">
        <authorList>
            <person name="Sun Q."/>
            <person name="Ohkuma M."/>
        </authorList>
    </citation>
    <scope>NUCLEOTIDE SEQUENCE</scope>
    <source>
        <strain evidence="5">JCM 4434</strain>
    </source>
</reference>
<dbReference type="PANTHER" id="PTHR46193">
    <property type="entry name" value="6-PHOSPHOGLUCONATE PHOSPHATASE"/>
    <property type="match status" value="1"/>
</dbReference>
<accession>A0A8H9LMW9</accession>
<keyword evidence="7" id="KW-1185">Reference proteome</keyword>
<reference evidence="6" key="3">
    <citation type="submission" date="2016-08" db="EMBL/GenBank/DDBJ databases">
        <title>Sequencing, Assembly and Comparative Genomics of S. aureofaciens ATCC 10762.</title>
        <authorList>
            <person name="Gradnigo J.S."/>
            <person name="Johnson N."/>
            <person name="Somerville G.A."/>
        </authorList>
    </citation>
    <scope>NUCLEOTIDE SEQUENCE [LARGE SCALE GENOMIC DNA]</scope>
    <source>
        <strain evidence="6">ATCC 10762</strain>
    </source>
</reference>
<dbReference type="InterPro" id="IPR023214">
    <property type="entry name" value="HAD_sf"/>
</dbReference>
<evidence type="ECO:0000313" key="5">
    <source>
        <dbReference type="EMBL" id="GGU63059.1"/>
    </source>
</evidence>
<accession>A0A1E7N5H7</accession>
<keyword evidence="4" id="KW-0460">Magnesium</keyword>
<evidence type="ECO:0000256" key="1">
    <source>
        <dbReference type="ARBA" id="ARBA00001946"/>
    </source>
</evidence>
<protein>
    <submittedName>
        <fullName evidence="6">Haloacid dehalogenase</fullName>
    </submittedName>
    <submittedName>
        <fullName evidence="5">Hydrolase</fullName>
    </submittedName>
</protein>
<dbReference type="SFLD" id="SFLDS00003">
    <property type="entry name" value="Haloacid_Dehalogenase"/>
    <property type="match status" value="1"/>
</dbReference>
<reference evidence="6 7" key="2">
    <citation type="submission" date="2014-07" db="EMBL/GenBank/DDBJ databases">
        <authorList>
            <person name="Zhang J.E."/>
            <person name="Yang H."/>
            <person name="Guo J."/>
            <person name="Deng Z."/>
            <person name="Luo H."/>
            <person name="Luo M."/>
            <person name="Zhao B."/>
        </authorList>
    </citation>
    <scope>NUCLEOTIDE SEQUENCE [LARGE SCALE GENOMIC DNA]</scope>
    <source>
        <strain evidence="6">ATCC 10762</strain>
        <strain evidence="7">ATCC 10762 / DSM 40127 / CCM 3239 / JCM 4008 / LMG 5968 / NBRC 12843 / NCIMB 8234 / A-377</strain>
    </source>
</reference>
<organism evidence="6 7">
    <name type="scientific">Kitasatospora aureofaciens</name>
    <name type="common">Streptomyces aureofaciens</name>
    <dbReference type="NCBI Taxonomy" id="1894"/>
    <lineage>
        <taxon>Bacteria</taxon>
        <taxon>Bacillati</taxon>
        <taxon>Actinomycetota</taxon>
        <taxon>Actinomycetes</taxon>
        <taxon>Kitasatosporales</taxon>
        <taxon>Streptomycetaceae</taxon>
        <taxon>Kitasatospora</taxon>
    </lineage>
</organism>
<evidence type="ECO:0000313" key="7">
    <source>
        <dbReference type="Proteomes" id="UP000037395"/>
    </source>
</evidence>
<dbReference type="GO" id="GO:0046872">
    <property type="term" value="F:metal ion binding"/>
    <property type="evidence" value="ECO:0007669"/>
    <property type="project" value="UniProtKB-KW"/>
</dbReference>
<dbReference type="NCBIfam" id="TIGR01509">
    <property type="entry name" value="HAD-SF-IA-v3"/>
    <property type="match status" value="1"/>
</dbReference>
<comment type="cofactor">
    <cofactor evidence="1">
        <name>Mg(2+)</name>
        <dbReference type="ChEBI" id="CHEBI:18420"/>
    </cofactor>
</comment>
<dbReference type="PRINTS" id="PR00413">
    <property type="entry name" value="HADHALOGNASE"/>
</dbReference>
<dbReference type="GO" id="GO:0016787">
    <property type="term" value="F:hydrolase activity"/>
    <property type="evidence" value="ECO:0007669"/>
    <property type="project" value="UniProtKB-KW"/>
</dbReference>
<dbReference type="EMBL" id="BMUB01000002">
    <property type="protein sequence ID" value="GGU63059.1"/>
    <property type="molecule type" value="Genomic_DNA"/>
</dbReference>
<dbReference type="RefSeq" id="WP_030551091.1">
    <property type="nucleotide sequence ID" value="NZ_BMUB01000002.1"/>
</dbReference>
<dbReference type="Pfam" id="PF00702">
    <property type="entry name" value="Hydrolase"/>
    <property type="match status" value="1"/>
</dbReference>
<evidence type="ECO:0000313" key="6">
    <source>
        <dbReference type="EMBL" id="OEV35713.1"/>
    </source>
</evidence>
<keyword evidence="3" id="KW-0479">Metal-binding</keyword>
<dbReference type="Gene3D" id="3.40.50.1000">
    <property type="entry name" value="HAD superfamily/HAD-like"/>
    <property type="match status" value="1"/>
</dbReference>
<dbReference type="CDD" id="cd07526">
    <property type="entry name" value="HAD_BPGM_like"/>
    <property type="match status" value="1"/>
</dbReference>
<dbReference type="AlphaFoldDB" id="A0A1E7N5H7"/>
<reference evidence="5" key="1">
    <citation type="journal article" date="2014" name="Int. J. Syst. Evol. Microbiol.">
        <title>Complete genome sequence of Corynebacterium casei LMG S-19264T (=DSM 44701T), isolated from a smear-ripened cheese.</title>
        <authorList>
            <consortium name="US DOE Joint Genome Institute (JGI-PGF)"/>
            <person name="Walter F."/>
            <person name="Albersmeier A."/>
            <person name="Kalinowski J."/>
            <person name="Ruckert C."/>
        </authorList>
    </citation>
    <scope>NUCLEOTIDE SEQUENCE</scope>
    <source>
        <strain evidence="5">JCM 4434</strain>
    </source>
</reference>